<organism evidence="5 6">
    <name type="scientific">Deinococcus knuensis</name>
    <dbReference type="NCBI Taxonomy" id="1837380"/>
    <lineage>
        <taxon>Bacteria</taxon>
        <taxon>Thermotogati</taxon>
        <taxon>Deinococcota</taxon>
        <taxon>Deinococci</taxon>
        <taxon>Deinococcales</taxon>
        <taxon>Deinococcaceae</taxon>
        <taxon>Deinococcus</taxon>
    </lineage>
</organism>
<dbReference type="InterPro" id="IPR020084">
    <property type="entry name" value="NUDIX_hydrolase_CS"/>
</dbReference>
<dbReference type="PROSITE" id="PS51462">
    <property type="entry name" value="NUDIX"/>
    <property type="match status" value="1"/>
</dbReference>
<gene>
    <name evidence="5" type="ORF">GCM10008961_19720</name>
</gene>
<reference evidence="6" key="1">
    <citation type="journal article" date="2019" name="Int. J. Syst. Evol. Microbiol.">
        <title>The Global Catalogue of Microorganisms (GCM) 10K type strain sequencing project: providing services to taxonomists for standard genome sequencing and annotation.</title>
        <authorList>
            <consortium name="The Broad Institute Genomics Platform"/>
            <consortium name="The Broad Institute Genome Sequencing Center for Infectious Disease"/>
            <person name="Wu L."/>
            <person name="Ma J."/>
        </authorList>
    </citation>
    <scope>NUCLEOTIDE SEQUENCE [LARGE SCALE GENOMIC DNA]</scope>
    <source>
        <strain evidence="6">JCM 31406</strain>
    </source>
</reference>
<keyword evidence="6" id="KW-1185">Reference proteome</keyword>
<dbReference type="SUPFAM" id="SSF55811">
    <property type="entry name" value="Nudix"/>
    <property type="match status" value="1"/>
</dbReference>
<comment type="cofactor">
    <cofactor evidence="1">
        <name>Mg(2+)</name>
        <dbReference type="ChEBI" id="CHEBI:18420"/>
    </cofactor>
</comment>
<dbReference type="InterPro" id="IPR020476">
    <property type="entry name" value="Nudix_hydrolase"/>
</dbReference>
<dbReference type="Proteomes" id="UP000620633">
    <property type="component" value="Unassembled WGS sequence"/>
</dbReference>
<dbReference type="PANTHER" id="PTHR43046">
    <property type="entry name" value="GDP-MANNOSE MANNOSYL HYDROLASE"/>
    <property type="match status" value="1"/>
</dbReference>
<proteinExistence type="inferred from homology"/>
<dbReference type="Gene3D" id="3.90.79.10">
    <property type="entry name" value="Nucleoside Triphosphate Pyrophosphohydrolase"/>
    <property type="match status" value="1"/>
</dbReference>
<dbReference type="RefSeq" id="WP_229779312.1">
    <property type="nucleotide sequence ID" value="NZ_BMQO01000007.1"/>
</dbReference>
<keyword evidence="2 3" id="KW-0378">Hydrolase</keyword>
<comment type="caution">
    <text evidence="5">The sequence shown here is derived from an EMBL/GenBank/DDBJ whole genome shotgun (WGS) entry which is preliminary data.</text>
</comment>
<evidence type="ECO:0000313" key="6">
    <source>
        <dbReference type="Proteomes" id="UP000620633"/>
    </source>
</evidence>
<evidence type="ECO:0000256" key="2">
    <source>
        <dbReference type="ARBA" id="ARBA00022801"/>
    </source>
</evidence>
<dbReference type="Pfam" id="PF00293">
    <property type="entry name" value="NUDIX"/>
    <property type="match status" value="1"/>
</dbReference>
<evidence type="ECO:0000256" key="1">
    <source>
        <dbReference type="ARBA" id="ARBA00001946"/>
    </source>
</evidence>
<dbReference type="EMBL" id="BMQO01000007">
    <property type="protein sequence ID" value="GGS28115.1"/>
    <property type="molecule type" value="Genomic_DNA"/>
</dbReference>
<accession>A0ABQ2SIU4</accession>
<evidence type="ECO:0000313" key="5">
    <source>
        <dbReference type="EMBL" id="GGS28115.1"/>
    </source>
</evidence>
<evidence type="ECO:0000259" key="4">
    <source>
        <dbReference type="PROSITE" id="PS51462"/>
    </source>
</evidence>
<dbReference type="InterPro" id="IPR015797">
    <property type="entry name" value="NUDIX_hydrolase-like_dom_sf"/>
</dbReference>
<dbReference type="PROSITE" id="PS00893">
    <property type="entry name" value="NUDIX_BOX"/>
    <property type="match status" value="1"/>
</dbReference>
<evidence type="ECO:0000256" key="3">
    <source>
        <dbReference type="RuleBase" id="RU003476"/>
    </source>
</evidence>
<comment type="similarity">
    <text evidence="3">Belongs to the Nudix hydrolase family.</text>
</comment>
<name>A0ABQ2SIU4_9DEIO</name>
<feature type="domain" description="Nudix hydrolase" evidence="4">
    <location>
        <begin position="20"/>
        <end position="146"/>
    </location>
</feature>
<sequence>MSHEGWLLRTLRAWRSPAPRRRMGAGIAVVNGGDVLLIRRSDTGRWDVPGGGADAGETPEQTARRELREETGLSVGPVRVLGVFPHRYTYQDGNVVDWETHVFVAGFAGGEVRASYDATEARWWPLSALPVDVSDASLAYFAALTAVRA</sequence>
<dbReference type="PANTHER" id="PTHR43046:SF2">
    <property type="entry name" value="8-OXO-DGTP DIPHOSPHATASE-RELATED"/>
    <property type="match status" value="1"/>
</dbReference>
<protein>
    <submittedName>
        <fullName evidence="5">DNA mismatch repair protein MutT</fullName>
    </submittedName>
</protein>
<dbReference type="PRINTS" id="PR00502">
    <property type="entry name" value="NUDIXFAMILY"/>
</dbReference>
<dbReference type="InterPro" id="IPR000086">
    <property type="entry name" value="NUDIX_hydrolase_dom"/>
</dbReference>